<sequence length="66" mass="7472">MNLTSILMTHSVETFTELSCYLSQEVKYLQHAINKTKENVTKHSEKLGKDAVFEKTTLVSRLPGCV</sequence>
<organism evidence="1 2">
    <name type="scientific">Panagrolaimus superbus</name>
    <dbReference type="NCBI Taxonomy" id="310955"/>
    <lineage>
        <taxon>Eukaryota</taxon>
        <taxon>Metazoa</taxon>
        <taxon>Ecdysozoa</taxon>
        <taxon>Nematoda</taxon>
        <taxon>Chromadorea</taxon>
        <taxon>Rhabditida</taxon>
        <taxon>Tylenchina</taxon>
        <taxon>Panagrolaimomorpha</taxon>
        <taxon>Panagrolaimoidea</taxon>
        <taxon>Panagrolaimidae</taxon>
        <taxon>Panagrolaimus</taxon>
    </lineage>
</organism>
<dbReference type="AlphaFoldDB" id="A0A914Z4M2"/>
<protein>
    <submittedName>
        <fullName evidence="2">Uncharacterized protein</fullName>
    </submittedName>
</protein>
<proteinExistence type="predicted"/>
<accession>A0A914Z4M2</accession>
<keyword evidence="1" id="KW-1185">Reference proteome</keyword>
<dbReference type="WBParaSite" id="PSU_v2.g7304.t1">
    <property type="protein sequence ID" value="PSU_v2.g7304.t1"/>
    <property type="gene ID" value="PSU_v2.g7304"/>
</dbReference>
<evidence type="ECO:0000313" key="2">
    <source>
        <dbReference type="WBParaSite" id="PSU_v2.g7304.t1"/>
    </source>
</evidence>
<name>A0A914Z4M2_9BILA</name>
<reference evidence="2" key="1">
    <citation type="submission" date="2022-11" db="UniProtKB">
        <authorList>
            <consortium name="WormBaseParasite"/>
        </authorList>
    </citation>
    <scope>IDENTIFICATION</scope>
</reference>
<evidence type="ECO:0000313" key="1">
    <source>
        <dbReference type="Proteomes" id="UP000887577"/>
    </source>
</evidence>
<dbReference type="Proteomes" id="UP000887577">
    <property type="component" value="Unplaced"/>
</dbReference>